<keyword evidence="7" id="KW-1185">Reference proteome</keyword>
<evidence type="ECO:0000259" key="5">
    <source>
        <dbReference type="Pfam" id="PF16891"/>
    </source>
</evidence>
<dbReference type="WBParaSite" id="TCNE_0001974501-mRNA-1">
    <property type="protein sequence ID" value="TCNE_0001974501-mRNA-1"/>
    <property type="gene ID" value="TCNE_0001974501"/>
</dbReference>
<protein>
    <submittedName>
        <fullName evidence="8">STPPase_N domain-containing protein</fullName>
    </submittedName>
</protein>
<evidence type="ECO:0000256" key="4">
    <source>
        <dbReference type="SAM" id="MobiDB-lite"/>
    </source>
</evidence>
<dbReference type="EMBL" id="UYWY01027421">
    <property type="protein sequence ID" value="VDM51062.1"/>
    <property type="molecule type" value="Genomic_DNA"/>
</dbReference>
<sequence>MYGSNENWEERICLSAEGKGALRSTKNEFDDEQSAFCTLRHNSFPRLAAPTIASYFKYFARAPINHCKATHVNFAFGQCRGAKFGAAVSNLRVTNSVYIERCKGKILQMATSSAYKTERRYERKEAGNDGATKEAKPQNEAAKGDKAAESKNACNAVCHQAAGGTRTPPQILKGHQVKAWLKEVIEKLTKSWTAASCQSLFTESEIIELCYRARELFWQQPSMIEVLFSGCANAQNIISGAVRCLC</sequence>
<accession>A0A183VG71</accession>
<gene>
    <name evidence="6" type="ORF">TCNE_LOCUS19741</name>
</gene>
<proteinExistence type="predicted"/>
<dbReference type="GO" id="GO:0046872">
    <property type="term" value="F:metal ion binding"/>
    <property type="evidence" value="ECO:0007669"/>
    <property type="project" value="UniProtKB-KW"/>
</dbReference>
<dbReference type="AlphaFoldDB" id="A0A183VG71"/>
<dbReference type="InterPro" id="IPR031675">
    <property type="entry name" value="STPPase_N"/>
</dbReference>
<keyword evidence="1" id="KW-0479">Metal-binding</keyword>
<evidence type="ECO:0000256" key="2">
    <source>
        <dbReference type="ARBA" id="ARBA00022801"/>
    </source>
</evidence>
<name>A0A183VG71_TOXCA</name>
<evidence type="ECO:0000256" key="1">
    <source>
        <dbReference type="ARBA" id="ARBA00022723"/>
    </source>
</evidence>
<evidence type="ECO:0000313" key="6">
    <source>
        <dbReference type="EMBL" id="VDM51062.1"/>
    </source>
</evidence>
<reference evidence="8" key="1">
    <citation type="submission" date="2016-06" db="UniProtKB">
        <authorList>
            <consortium name="WormBaseParasite"/>
        </authorList>
    </citation>
    <scope>IDENTIFICATION</scope>
</reference>
<feature type="domain" description="Serine-threonine protein phosphatase N-terminal" evidence="5">
    <location>
        <begin position="182"/>
        <end position="226"/>
    </location>
</feature>
<reference evidence="6 7" key="2">
    <citation type="submission" date="2018-11" db="EMBL/GenBank/DDBJ databases">
        <authorList>
            <consortium name="Pathogen Informatics"/>
        </authorList>
    </citation>
    <scope>NUCLEOTIDE SEQUENCE [LARGE SCALE GENOMIC DNA]</scope>
</reference>
<dbReference type="Pfam" id="PF16891">
    <property type="entry name" value="STPPase_N"/>
    <property type="match status" value="1"/>
</dbReference>
<evidence type="ECO:0000313" key="7">
    <source>
        <dbReference type="Proteomes" id="UP000050794"/>
    </source>
</evidence>
<evidence type="ECO:0000256" key="3">
    <source>
        <dbReference type="ARBA" id="ARBA00023211"/>
    </source>
</evidence>
<keyword evidence="3" id="KW-0464">Manganese</keyword>
<organism evidence="7 8">
    <name type="scientific">Toxocara canis</name>
    <name type="common">Canine roundworm</name>
    <dbReference type="NCBI Taxonomy" id="6265"/>
    <lineage>
        <taxon>Eukaryota</taxon>
        <taxon>Metazoa</taxon>
        <taxon>Ecdysozoa</taxon>
        <taxon>Nematoda</taxon>
        <taxon>Chromadorea</taxon>
        <taxon>Rhabditida</taxon>
        <taxon>Spirurina</taxon>
        <taxon>Ascaridomorpha</taxon>
        <taxon>Ascaridoidea</taxon>
        <taxon>Toxocaridae</taxon>
        <taxon>Toxocara</taxon>
    </lineage>
</organism>
<dbReference type="GO" id="GO:0016787">
    <property type="term" value="F:hydrolase activity"/>
    <property type="evidence" value="ECO:0007669"/>
    <property type="project" value="UniProtKB-KW"/>
</dbReference>
<dbReference type="Proteomes" id="UP000050794">
    <property type="component" value="Unassembled WGS sequence"/>
</dbReference>
<feature type="region of interest" description="Disordered" evidence="4">
    <location>
        <begin position="118"/>
        <end position="145"/>
    </location>
</feature>
<evidence type="ECO:0000313" key="8">
    <source>
        <dbReference type="WBParaSite" id="TCNE_0001974501-mRNA-1"/>
    </source>
</evidence>
<keyword evidence="2" id="KW-0378">Hydrolase</keyword>